<feature type="transmembrane region" description="Helical" evidence="1">
    <location>
        <begin position="432"/>
        <end position="450"/>
    </location>
</feature>
<feature type="transmembrane region" description="Helical" evidence="1">
    <location>
        <begin position="152"/>
        <end position="171"/>
    </location>
</feature>
<keyword evidence="3" id="KW-1185">Reference proteome</keyword>
<feature type="transmembrane region" description="Helical" evidence="1">
    <location>
        <begin position="183"/>
        <end position="200"/>
    </location>
</feature>
<evidence type="ECO:0000313" key="3">
    <source>
        <dbReference type="Proteomes" id="UP001527882"/>
    </source>
</evidence>
<proteinExistence type="predicted"/>
<name>A0ABT4QHV8_9BACL</name>
<gene>
    <name evidence="2" type="ORF">O9H85_29640</name>
</gene>
<comment type="caution">
    <text evidence="2">The sequence shown here is derived from an EMBL/GenBank/DDBJ whole genome shotgun (WGS) entry which is preliminary data.</text>
</comment>
<keyword evidence="1" id="KW-1133">Transmembrane helix</keyword>
<feature type="transmembrane region" description="Helical" evidence="1">
    <location>
        <begin position="400"/>
        <end position="420"/>
    </location>
</feature>
<feature type="transmembrane region" description="Helical" evidence="1">
    <location>
        <begin position="64"/>
        <end position="83"/>
    </location>
</feature>
<feature type="transmembrane region" description="Helical" evidence="1">
    <location>
        <begin position="262"/>
        <end position="280"/>
    </location>
</feature>
<evidence type="ECO:0000256" key="1">
    <source>
        <dbReference type="SAM" id="Phobius"/>
    </source>
</evidence>
<dbReference type="RefSeq" id="WP_269885014.1">
    <property type="nucleotide sequence ID" value="NZ_JAQAGZ010000024.1"/>
</dbReference>
<evidence type="ECO:0008006" key="4">
    <source>
        <dbReference type="Google" id="ProtNLM"/>
    </source>
</evidence>
<feature type="transmembrane region" description="Helical" evidence="1">
    <location>
        <begin position="39"/>
        <end position="57"/>
    </location>
</feature>
<feature type="transmembrane region" description="Helical" evidence="1">
    <location>
        <begin position="12"/>
        <end position="33"/>
    </location>
</feature>
<keyword evidence="1" id="KW-0812">Transmembrane</keyword>
<evidence type="ECO:0000313" key="2">
    <source>
        <dbReference type="EMBL" id="MCZ8516477.1"/>
    </source>
</evidence>
<reference evidence="2 3" key="1">
    <citation type="submission" date="2022-12" db="EMBL/GenBank/DDBJ databases">
        <title>Draft genome sequence of Paenibacillus sp. dW9.</title>
        <authorList>
            <person name="Choi E.-W."/>
            <person name="Kim D.-U."/>
        </authorList>
    </citation>
    <scope>NUCLEOTIDE SEQUENCE [LARGE SCALE GENOMIC DNA]</scope>
    <source>
        <strain evidence="3">dW9</strain>
    </source>
</reference>
<dbReference type="EMBL" id="JAQAGZ010000024">
    <property type="protein sequence ID" value="MCZ8516477.1"/>
    <property type="molecule type" value="Genomic_DNA"/>
</dbReference>
<feature type="transmembrane region" description="Helical" evidence="1">
    <location>
        <begin position="310"/>
        <end position="327"/>
    </location>
</feature>
<sequence length="503" mass="55578">MKLSTMILKIQGNRILSLLVSLILFGLCGYLLGRTVMDPTKIRLLFFISISLIMVALSIRRPAWMLYGILIYLPFMGFFRRALIPSSGWSSFDPLVILAPSMVMLLGSYWVYWTYLRRQGVPKEKDTRLFKLVRWMIFIDMIQIVNPLQGSILTGLGGVIFYVVPLFWMVLTRMHFNARWISVIYGTVCTVGVVSALYGLKQIFYGFSSFENQWIDIANYAALMVSQTESRAFSFFTNGAEYTIYLVMAIVIAWVLLLRGTFIQKVIAIVILPLLFYGMFLQSVRTPVILTAFSLSVLTIINAKKASTRWFTAILMSVALVGAFSVITKLDTSSSALIAHQVNGLANPLDQQHSTALIHVQMFQSGIIQGLSMPIGRGLGVTTLAGMKLSNNGASSEVDLSNMMISDGVIGGVIYALIILEALRLAFKEAKASSHGLIILGILLATLGSWSIGGNYSASAIIWLSIGYLDVLTLKRRRELLTCAENDAIADKQAIGISKPLPS</sequence>
<feature type="transmembrane region" description="Helical" evidence="1">
    <location>
        <begin position="128"/>
        <end position="146"/>
    </location>
</feature>
<keyword evidence="1" id="KW-0472">Membrane</keyword>
<protein>
    <recommendedName>
        <fullName evidence="4">O-antigen ligase domain-containing protein</fullName>
    </recommendedName>
</protein>
<feature type="transmembrane region" description="Helical" evidence="1">
    <location>
        <begin position="286"/>
        <end position="303"/>
    </location>
</feature>
<dbReference type="Proteomes" id="UP001527882">
    <property type="component" value="Unassembled WGS sequence"/>
</dbReference>
<feature type="transmembrane region" description="Helical" evidence="1">
    <location>
        <begin position="239"/>
        <end position="257"/>
    </location>
</feature>
<accession>A0ABT4QHV8</accession>
<organism evidence="2 3">
    <name type="scientific">Paenibacillus gyeongsangnamensis</name>
    <dbReference type="NCBI Taxonomy" id="3388067"/>
    <lineage>
        <taxon>Bacteria</taxon>
        <taxon>Bacillati</taxon>
        <taxon>Bacillota</taxon>
        <taxon>Bacilli</taxon>
        <taxon>Bacillales</taxon>
        <taxon>Paenibacillaceae</taxon>
        <taxon>Paenibacillus</taxon>
    </lineage>
</organism>
<feature type="transmembrane region" description="Helical" evidence="1">
    <location>
        <begin position="95"/>
        <end position="116"/>
    </location>
</feature>